<organism evidence="2 3">
    <name type="scientific">Ignelater luminosus</name>
    <name type="common">Cucubano</name>
    <name type="synonym">Pyrophorus luminosus</name>
    <dbReference type="NCBI Taxonomy" id="2038154"/>
    <lineage>
        <taxon>Eukaryota</taxon>
        <taxon>Metazoa</taxon>
        <taxon>Ecdysozoa</taxon>
        <taxon>Arthropoda</taxon>
        <taxon>Hexapoda</taxon>
        <taxon>Insecta</taxon>
        <taxon>Pterygota</taxon>
        <taxon>Neoptera</taxon>
        <taxon>Endopterygota</taxon>
        <taxon>Coleoptera</taxon>
        <taxon>Polyphaga</taxon>
        <taxon>Elateriformia</taxon>
        <taxon>Elateroidea</taxon>
        <taxon>Elateridae</taxon>
        <taxon>Agrypninae</taxon>
        <taxon>Pyrophorini</taxon>
        <taxon>Ignelater</taxon>
    </lineage>
</organism>
<evidence type="ECO:0000313" key="2">
    <source>
        <dbReference type="EMBL" id="KAF2889214.1"/>
    </source>
</evidence>
<evidence type="ECO:0000256" key="1">
    <source>
        <dbReference type="SAM" id="MobiDB-lite"/>
    </source>
</evidence>
<feature type="region of interest" description="Disordered" evidence="1">
    <location>
        <begin position="30"/>
        <end position="87"/>
    </location>
</feature>
<proteinExistence type="predicted"/>
<accession>A0A8K0G7Q6</accession>
<protein>
    <submittedName>
        <fullName evidence="2">Uncharacterized protein</fullName>
    </submittedName>
</protein>
<comment type="caution">
    <text evidence="2">The sequence shown here is derived from an EMBL/GenBank/DDBJ whole genome shotgun (WGS) entry which is preliminary data.</text>
</comment>
<gene>
    <name evidence="2" type="ORF">ILUMI_16959</name>
</gene>
<keyword evidence="3" id="KW-1185">Reference proteome</keyword>
<name>A0A8K0G7Q6_IGNLU</name>
<dbReference type="Proteomes" id="UP000801492">
    <property type="component" value="Unassembled WGS sequence"/>
</dbReference>
<feature type="compositionally biased region" description="Basic and acidic residues" evidence="1">
    <location>
        <begin position="30"/>
        <end position="49"/>
    </location>
</feature>
<feature type="compositionally biased region" description="Basic and acidic residues" evidence="1">
    <location>
        <begin position="78"/>
        <end position="87"/>
    </location>
</feature>
<evidence type="ECO:0000313" key="3">
    <source>
        <dbReference type="Proteomes" id="UP000801492"/>
    </source>
</evidence>
<dbReference type="EMBL" id="VTPC01069510">
    <property type="protein sequence ID" value="KAF2889214.1"/>
    <property type="molecule type" value="Genomic_DNA"/>
</dbReference>
<reference evidence="2" key="1">
    <citation type="submission" date="2019-08" db="EMBL/GenBank/DDBJ databases">
        <title>The genome of the North American firefly Photinus pyralis.</title>
        <authorList>
            <consortium name="Photinus pyralis genome working group"/>
            <person name="Fallon T.R."/>
            <person name="Sander Lower S.E."/>
            <person name="Weng J.-K."/>
        </authorList>
    </citation>
    <scope>NUCLEOTIDE SEQUENCE</scope>
    <source>
        <strain evidence="2">TRF0915ILg1</strain>
        <tissue evidence="2">Whole body</tissue>
    </source>
</reference>
<dbReference type="AlphaFoldDB" id="A0A8K0G7Q6"/>
<feature type="compositionally biased region" description="Basic residues" evidence="1">
    <location>
        <begin position="56"/>
        <end position="66"/>
    </location>
</feature>
<sequence>MKDDNCEIIIEEEKIMERWRQYFMNLLEGKEEETRQTLVERDKQDERRQGTGNRQYHYRNDKRRKKQSNEDASNTDEESTKYRDSPK</sequence>